<evidence type="ECO:0000256" key="1">
    <source>
        <dbReference type="ARBA" id="ARBA00006484"/>
    </source>
</evidence>
<dbReference type="EMBL" id="QFFJ01000001">
    <property type="protein sequence ID" value="RBL94151.1"/>
    <property type="molecule type" value="Genomic_DNA"/>
</dbReference>
<dbReference type="Proteomes" id="UP000253410">
    <property type="component" value="Unassembled WGS sequence"/>
</dbReference>
<sequence length="264" mass="27724">MLLRNKNAVIYGGGGDIGSAVARAFAREGAVVYLAGRNISTLQQVANEIKADGGKAFTASVDALDQAAVNQHLQEIVDQAHQIDIVFNAISIPQQGMQGVWMADLQPDDFMLPVVTYSRSNFITASAAARHMIKQGSGVILNISATPARLAAPLAGGMATAWAAIESISRTLAAELGPHGIRVVCLRANAMPETAMVQNVLNIFTQAMGMKDSEEFKAAMESGTMLRRLPAIREIAHTAAFMASDNASAITGAVINLSCGSIAD</sequence>
<dbReference type="InterPro" id="IPR002347">
    <property type="entry name" value="SDR_fam"/>
</dbReference>
<protein>
    <submittedName>
        <fullName evidence="3">Short-chain dehydrogenase</fullName>
    </submittedName>
</protein>
<dbReference type="PANTHER" id="PTHR43669">
    <property type="entry name" value="5-KETO-D-GLUCONATE 5-REDUCTASE"/>
    <property type="match status" value="1"/>
</dbReference>
<accession>A0A365Y793</accession>
<dbReference type="SUPFAM" id="SSF51735">
    <property type="entry name" value="NAD(P)-binding Rossmann-fold domains"/>
    <property type="match status" value="1"/>
</dbReference>
<dbReference type="CDD" id="cd05233">
    <property type="entry name" value="SDR_c"/>
    <property type="match status" value="1"/>
</dbReference>
<dbReference type="AlphaFoldDB" id="A0A365Y793"/>
<dbReference type="Pfam" id="PF13561">
    <property type="entry name" value="adh_short_C2"/>
    <property type="match status" value="1"/>
</dbReference>
<reference evidence="3 4" key="1">
    <citation type="submission" date="2018-05" db="EMBL/GenBank/DDBJ databases">
        <title>Chitinophaga sp. K3CV102501T nov., isolated from isolated from a monsoon evergreen broad-leaved forest soil.</title>
        <authorList>
            <person name="Lv Y."/>
        </authorList>
    </citation>
    <scope>NUCLEOTIDE SEQUENCE [LARGE SCALE GENOMIC DNA]</scope>
    <source>
        <strain evidence="3 4">GDMCC 1.1325</strain>
    </source>
</reference>
<organism evidence="3 4">
    <name type="scientific">Chitinophaga flava</name>
    <dbReference type="NCBI Taxonomy" id="2259036"/>
    <lineage>
        <taxon>Bacteria</taxon>
        <taxon>Pseudomonadati</taxon>
        <taxon>Bacteroidota</taxon>
        <taxon>Chitinophagia</taxon>
        <taxon>Chitinophagales</taxon>
        <taxon>Chitinophagaceae</taxon>
        <taxon>Chitinophaga</taxon>
    </lineage>
</organism>
<name>A0A365Y793_9BACT</name>
<dbReference type="PRINTS" id="PR00081">
    <property type="entry name" value="GDHRDH"/>
</dbReference>
<dbReference type="PANTHER" id="PTHR43669:SF3">
    <property type="entry name" value="ALCOHOL DEHYDROGENASE, PUTATIVE (AFU_ORTHOLOGUE AFUA_3G03445)-RELATED"/>
    <property type="match status" value="1"/>
</dbReference>
<gene>
    <name evidence="3" type="ORF">DF182_07995</name>
</gene>
<keyword evidence="2" id="KW-0560">Oxidoreductase</keyword>
<proteinExistence type="inferred from homology"/>
<keyword evidence="4" id="KW-1185">Reference proteome</keyword>
<dbReference type="Gene3D" id="3.40.50.720">
    <property type="entry name" value="NAD(P)-binding Rossmann-like Domain"/>
    <property type="match status" value="1"/>
</dbReference>
<comment type="caution">
    <text evidence="3">The sequence shown here is derived from an EMBL/GenBank/DDBJ whole genome shotgun (WGS) entry which is preliminary data.</text>
</comment>
<comment type="similarity">
    <text evidence="1">Belongs to the short-chain dehydrogenases/reductases (SDR) family.</text>
</comment>
<evidence type="ECO:0000256" key="2">
    <source>
        <dbReference type="ARBA" id="ARBA00023002"/>
    </source>
</evidence>
<dbReference type="OrthoDB" id="670853at2"/>
<evidence type="ECO:0000313" key="3">
    <source>
        <dbReference type="EMBL" id="RBL94151.1"/>
    </source>
</evidence>
<evidence type="ECO:0000313" key="4">
    <source>
        <dbReference type="Proteomes" id="UP000253410"/>
    </source>
</evidence>
<dbReference type="InterPro" id="IPR036291">
    <property type="entry name" value="NAD(P)-bd_dom_sf"/>
</dbReference>
<dbReference type="GO" id="GO:0016491">
    <property type="term" value="F:oxidoreductase activity"/>
    <property type="evidence" value="ECO:0007669"/>
    <property type="project" value="UniProtKB-KW"/>
</dbReference>